<reference evidence="1" key="1">
    <citation type="journal article" date="2020" name="PLoS ONE">
        <title>Isolation and characterization of Streptomyces bacteriophages and Streptomyces strains encoding biosynthetic arsenals: Streptomyces strains and phages for antibiotic discovery.</title>
        <authorList>
            <person name="Montano E.T."/>
            <person name="Nideffer J.F."/>
            <person name="Brumage L."/>
            <person name="Erb M."/>
            <person name="Derman A.I."/>
            <person name="Davis J.P."/>
            <person name="Estrada E."/>
            <person name="Fu S."/>
            <person name="Le D."/>
            <person name="Vuppala A."/>
            <person name="Tran C."/>
            <person name="Luterstein E."/>
            <person name="Lakkaraju S."/>
            <person name="Panchagnula S."/>
            <person name="Ren C."/>
            <person name="Doan J."/>
            <person name="Tran S."/>
            <person name="Soriano J."/>
            <person name="Fujita Y."/>
            <person name="Gutala P."/>
            <person name="Fujii Q."/>
            <person name="Lee M."/>
            <person name="Bui A."/>
            <person name="Villarreal C."/>
            <person name="Shing S.R."/>
            <person name="Kim S."/>
            <person name="Freeman D."/>
            <person name="Racha V."/>
            <person name="Ho A."/>
            <person name="Kumar P."/>
            <person name="Falah K."/>
            <person name="Dawson T."/>
            <person name="Enustun E."/>
            <person name="Prichard A."/>
            <person name="Gomez A."/>
            <person name="Khanna K."/>
            <person name="Trigg S."/>
            <person name="Fernandez L."/>
            <person name="Pogliano K."/>
            <person name="Pogliano J."/>
        </authorList>
    </citation>
    <scope>NUCLEOTIDE SEQUENCE</scope>
    <source>
        <strain evidence="1">QF2</strain>
    </source>
</reference>
<comment type="caution">
    <text evidence="1">The sequence shown here is derived from an EMBL/GenBank/DDBJ whole genome shotgun (WGS) entry which is preliminary data.</text>
</comment>
<protein>
    <submittedName>
        <fullName evidence="1">Uncharacterized protein</fullName>
    </submittedName>
</protein>
<name>A0A927BK71_STRGL</name>
<dbReference type="EMBL" id="JACWUS010000001">
    <property type="protein sequence ID" value="MBD2828126.1"/>
    <property type="molecule type" value="Genomic_DNA"/>
</dbReference>
<accession>A0A927BK71</accession>
<organism evidence="1">
    <name type="scientific">Streptomyces globisporus</name>
    <dbReference type="NCBI Taxonomy" id="1908"/>
    <lineage>
        <taxon>Bacteria</taxon>
        <taxon>Bacillati</taxon>
        <taxon>Actinomycetota</taxon>
        <taxon>Actinomycetes</taxon>
        <taxon>Kitasatosporales</taxon>
        <taxon>Streptomycetaceae</taxon>
        <taxon>Streptomyces</taxon>
    </lineage>
</organism>
<sequence>MKFLITTLREPTLAVWQSVLPEDDHVEYRLASARAVDADALCIAGIYAFERYGGAPRNDVAQILDNLRNDGLPSLIIVPPSLPMVREADGTVTVHPDFEEVSPAYHAMARTGEAILRWNERDSGKSIHTVVVDLPLLGMDAPDDRKTPCSVRRAIHDTFTDR</sequence>
<proteinExistence type="predicted"/>
<gene>
    <name evidence="1" type="ORF">ID875_06810</name>
</gene>
<evidence type="ECO:0000313" key="1">
    <source>
        <dbReference type="EMBL" id="MBD2828126.1"/>
    </source>
</evidence>
<dbReference type="AlphaFoldDB" id="A0A927BK71"/>